<dbReference type="RefSeq" id="WP_230139658.1">
    <property type="nucleotide sequence ID" value="NZ_CAKJVF010000009.1"/>
</dbReference>
<sequence length="74" mass="8657">MKIKFYCYQCRETFNVSDRYLIKKDSVICPNCSLQLNEKSFISLKNAIQSLSEAHSANDNNQRIVFNIIDDVDY</sequence>
<evidence type="ECO:0000313" key="2">
    <source>
        <dbReference type="Proteomes" id="UP001189143"/>
    </source>
</evidence>
<reference evidence="1" key="1">
    <citation type="submission" date="2022-10" db="EMBL/GenBank/DDBJ databases">
        <authorList>
            <person name="Aires J."/>
            <person name="Mesa V."/>
        </authorList>
    </citation>
    <scope>NUCLEOTIDE SEQUENCE</scope>
    <source>
        <strain evidence="1">Clostridium neonatale JD116</strain>
    </source>
</reference>
<organism evidence="1 2">
    <name type="scientific">Clostridium neonatale</name>
    <dbReference type="NCBI Taxonomy" id="137838"/>
    <lineage>
        <taxon>Bacteria</taxon>
        <taxon>Bacillati</taxon>
        <taxon>Bacillota</taxon>
        <taxon>Clostridia</taxon>
        <taxon>Eubacteriales</taxon>
        <taxon>Clostridiaceae</taxon>
        <taxon>Clostridium</taxon>
    </lineage>
</organism>
<protein>
    <submittedName>
        <fullName evidence="1">Uncharacterized protein</fullName>
    </submittedName>
</protein>
<dbReference type="AlphaFoldDB" id="A0AAD1YHD2"/>
<accession>A0AAD1YHD2</accession>
<evidence type="ECO:0000313" key="1">
    <source>
        <dbReference type="EMBL" id="CAI3577250.1"/>
    </source>
</evidence>
<dbReference type="EMBL" id="CAMTCP010000166">
    <property type="protein sequence ID" value="CAI3577250.1"/>
    <property type="molecule type" value="Genomic_DNA"/>
</dbReference>
<proteinExistence type="predicted"/>
<gene>
    <name evidence="1" type="ORF">CNEO2_240011</name>
</gene>
<dbReference type="Proteomes" id="UP001189143">
    <property type="component" value="Unassembled WGS sequence"/>
</dbReference>
<name>A0AAD1YHD2_9CLOT</name>
<comment type="caution">
    <text evidence="1">The sequence shown here is derived from an EMBL/GenBank/DDBJ whole genome shotgun (WGS) entry which is preliminary data.</text>
</comment>